<comment type="subcellular location">
    <subcellularLocation>
        <location evidence="4">Nucleus</location>
    </subcellularLocation>
</comment>
<keyword evidence="6" id="KW-0808">Transferase</keyword>
<evidence type="ECO:0000256" key="10">
    <source>
        <dbReference type="ARBA" id="ARBA00023242"/>
    </source>
</evidence>
<accession>A0A6A5AAJ9</accession>
<dbReference type="InterPro" id="IPR020892">
    <property type="entry name" value="Cyclophilin-type_PPIase_CS"/>
</dbReference>
<evidence type="ECO:0000256" key="8">
    <source>
        <dbReference type="ARBA" id="ARBA00023110"/>
    </source>
</evidence>
<dbReference type="InterPro" id="IPR013083">
    <property type="entry name" value="Znf_RING/FYVE/PHD"/>
</dbReference>
<dbReference type="VEuPathDB" id="FungiDB:H257_02415"/>
<dbReference type="SUPFAM" id="SSF57850">
    <property type="entry name" value="RING/U-box"/>
    <property type="match status" value="1"/>
</dbReference>
<dbReference type="PROSITE" id="PS00170">
    <property type="entry name" value="CSA_PPIASE_1"/>
    <property type="match status" value="1"/>
</dbReference>
<evidence type="ECO:0000259" key="12">
    <source>
        <dbReference type="PROSITE" id="PS51698"/>
    </source>
</evidence>
<gene>
    <name evidence="13" type="ORF">AaE_004451</name>
</gene>
<dbReference type="PROSITE" id="PS51698">
    <property type="entry name" value="U_BOX"/>
    <property type="match status" value="1"/>
</dbReference>
<dbReference type="InterPro" id="IPR026951">
    <property type="entry name" value="PPIL2_U-box_dom"/>
</dbReference>
<evidence type="ECO:0000313" key="14">
    <source>
        <dbReference type="Proteomes" id="UP000469452"/>
    </source>
</evidence>
<dbReference type="PROSITE" id="PS50072">
    <property type="entry name" value="CSA_PPIASE_2"/>
    <property type="match status" value="1"/>
</dbReference>
<keyword evidence="9" id="KW-0413">Isomerase</keyword>
<dbReference type="PRINTS" id="PR00153">
    <property type="entry name" value="CSAPPISMRASE"/>
</dbReference>
<dbReference type="PANTHER" id="PTHR45625">
    <property type="entry name" value="PEPTIDYL-PROLYL CIS-TRANS ISOMERASE-RELATED"/>
    <property type="match status" value="1"/>
</dbReference>
<evidence type="ECO:0000256" key="6">
    <source>
        <dbReference type="ARBA" id="ARBA00022679"/>
    </source>
</evidence>
<keyword evidence="7" id="KW-0833">Ubl conjugation pathway</keyword>
<evidence type="ECO:0000256" key="7">
    <source>
        <dbReference type="ARBA" id="ARBA00022786"/>
    </source>
</evidence>
<evidence type="ECO:0000256" key="2">
    <source>
        <dbReference type="ARBA" id="ARBA00000971"/>
    </source>
</evidence>
<dbReference type="AlphaFoldDB" id="A0A6A5AAJ9"/>
<dbReference type="FunFam" id="3.30.40.10:FF:000079">
    <property type="entry name" value="Peptidyl-prolyl cis-trans isomerase 2"/>
    <property type="match status" value="1"/>
</dbReference>
<comment type="similarity">
    <text evidence="5">Belongs to the cyclophilin-type PPIase family. PPIL2 subfamily.</text>
</comment>
<reference evidence="13 14" key="1">
    <citation type="submission" date="2019-06" db="EMBL/GenBank/DDBJ databases">
        <title>Genomics analysis of Aphanomyces spp. identifies a new class of oomycete effector associated with host adaptation.</title>
        <authorList>
            <person name="Gaulin E."/>
        </authorList>
    </citation>
    <scope>NUCLEOTIDE SEQUENCE [LARGE SCALE GENOMIC DNA]</scope>
    <source>
        <strain evidence="13 14">E</strain>
    </source>
</reference>
<name>A0A6A5AAJ9_APHAT</name>
<dbReference type="GO" id="GO:0000209">
    <property type="term" value="P:protein polyubiquitination"/>
    <property type="evidence" value="ECO:0007669"/>
    <property type="project" value="TreeGrafter"/>
</dbReference>
<dbReference type="InterPro" id="IPR003613">
    <property type="entry name" value="Ubox_domain"/>
</dbReference>
<protein>
    <submittedName>
        <fullName evidence="13">Uncharacterized protein</fullName>
    </submittedName>
</protein>
<keyword evidence="10" id="KW-0539">Nucleus</keyword>
<sequence>MGKNQHSKDRMFITASEHKYLYGGKKDAVKTAYRRLPFDCCSITLTPFKNPVCTREGHLFDIEAVIPYVQEHGINPVTGQALTVKDLIRLHLHKNPEGEYACPVTYRVFTNSTKIAAVATSGNVYAYDALEELNIKSKNWHVRHPPLTFVMENHRVISSIISSCSHQDLVSGDEFKRKDIIILQDPANLGGREIDSFEHFRRAKETDKAKQNAGKQEHQTIRATSATARIFQEMEAAKAVKRKREEELRLDKAAKRTDEERIAASVSHASAEDVVKVGKDGKLQYSKFTDGKMSRSFTSTMMDPVRSLTYFHDHNSVRSTRSQAAIATEAEVLDTRWANVKKLKKKGYVRLVTNFGAINLELDCDFVPRTCDNFLGLCAKGYYTGVIFHRIIQGFMMQGGDPSGTGKGGESIWGAPFKDEFDSRLVRIQLHSGRGVLSMANSGSNSNNSQFFITFKECHYLDNKHSVFGRVVGGMEVLDEIEALSTDKENRPYDKVQIQNVLVFENPFAQYEEAESQGISVEEVKRKEAAPVVQGTVVKVGDDWVADWCGHVYISYDGLVDVPVAPVLPTTSGGNGVGKYLNIPVPPKKDKKAAVVSDVPSAAKKAKAVPVKSTFSNFDNW</sequence>
<feature type="domain" description="U-box" evidence="12">
    <location>
        <begin position="34"/>
        <end position="107"/>
    </location>
</feature>
<dbReference type="PANTHER" id="PTHR45625:SF1">
    <property type="entry name" value="RING-TYPE E3 UBIQUITIN-PROTEIN LIGASE PPIL2"/>
    <property type="match status" value="1"/>
</dbReference>
<evidence type="ECO:0000256" key="3">
    <source>
        <dbReference type="ARBA" id="ARBA00003697"/>
    </source>
</evidence>
<dbReference type="CDD" id="cd16663">
    <property type="entry name" value="RING-Ubox_PPIL2"/>
    <property type="match status" value="1"/>
</dbReference>
<feature type="domain" description="PPIase cyclophilin-type" evidence="11">
    <location>
        <begin position="356"/>
        <end position="503"/>
    </location>
</feature>
<dbReference type="GO" id="GO:0006457">
    <property type="term" value="P:protein folding"/>
    <property type="evidence" value="ECO:0007669"/>
    <property type="project" value="InterPro"/>
</dbReference>
<evidence type="ECO:0000256" key="9">
    <source>
        <dbReference type="ARBA" id="ARBA00023235"/>
    </source>
</evidence>
<evidence type="ECO:0000256" key="1">
    <source>
        <dbReference type="ARBA" id="ARBA00000900"/>
    </source>
</evidence>
<dbReference type="GO" id="GO:0003755">
    <property type="term" value="F:peptidyl-prolyl cis-trans isomerase activity"/>
    <property type="evidence" value="ECO:0007669"/>
    <property type="project" value="UniProtKB-KW"/>
</dbReference>
<evidence type="ECO:0000259" key="11">
    <source>
        <dbReference type="PROSITE" id="PS50072"/>
    </source>
</evidence>
<dbReference type="FunFam" id="2.40.100.10:FF:000014">
    <property type="entry name" value="Peptidyl-prolyl cis-trans isomerase cyp65"/>
    <property type="match status" value="1"/>
</dbReference>
<dbReference type="Gene3D" id="3.30.40.10">
    <property type="entry name" value="Zinc/RING finger domain, C3HC4 (zinc finger)"/>
    <property type="match status" value="1"/>
</dbReference>
<dbReference type="InterPro" id="IPR002130">
    <property type="entry name" value="Cyclophilin-type_PPIase_dom"/>
</dbReference>
<organism evidence="13 14">
    <name type="scientific">Aphanomyces astaci</name>
    <name type="common">Crayfish plague agent</name>
    <dbReference type="NCBI Taxonomy" id="112090"/>
    <lineage>
        <taxon>Eukaryota</taxon>
        <taxon>Sar</taxon>
        <taxon>Stramenopiles</taxon>
        <taxon>Oomycota</taxon>
        <taxon>Saprolegniomycetes</taxon>
        <taxon>Saprolegniales</taxon>
        <taxon>Verrucalvaceae</taxon>
        <taxon>Aphanomyces</taxon>
    </lineage>
</organism>
<evidence type="ECO:0000313" key="13">
    <source>
        <dbReference type="EMBL" id="KAF0756896.1"/>
    </source>
</evidence>
<dbReference type="SMART" id="SM00504">
    <property type="entry name" value="Ubox"/>
    <property type="match status" value="1"/>
</dbReference>
<dbReference type="GO" id="GO:0071013">
    <property type="term" value="C:catalytic step 2 spliceosome"/>
    <property type="evidence" value="ECO:0007669"/>
    <property type="project" value="TreeGrafter"/>
</dbReference>
<dbReference type="Pfam" id="PF00160">
    <property type="entry name" value="Pro_isomerase"/>
    <property type="match status" value="1"/>
</dbReference>
<dbReference type="InterPro" id="IPR044666">
    <property type="entry name" value="Cyclophilin_A-like"/>
</dbReference>
<comment type="catalytic activity">
    <reaction evidence="1">
        <text>S-ubiquitinyl-[E2 ubiquitin-conjugating enzyme]-L-cysteine + [acceptor protein]-L-lysine = [E2 ubiquitin-conjugating enzyme]-L-cysteine + N(6)-ubiquitinyl-[acceptor protein]-L-lysine.</text>
        <dbReference type="EC" id="2.3.2.27"/>
    </reaction>
</comment>
<evidence type="ECO:0000256" key="4">
    <source>
        <dbReference type="ARBA" id="ARBA00004123"/>
    </source>
</evidence>
<dbReference type="GO" id="GO:0061630">
    <property type="term" value="F:ubiquitin protein ligase activity"/>
    <property type="evidence" value="ECO:0007669"/>
    <property type="project" value="UniProtKB-EC"/>
</dbReference>
<evidence type="ECO:0000256" key="5">
    <source>
        <dbReference type="ARBA" id="ARBA00007930"/>
    </source>
</evidence>
<comment type="function">
    <text evidence="3">May catalyze the cis-trans isomerization of proline imidic peptide bonds in oligopeptides thereby assisting the folding of proteins. May also function as a chaperone, playing a role in intracellular transport of proteins. May also have a protein ubiquitin ligase activity acting as an E3 ubiquitin protein ligase or as a ubiquitin-ubiquitin ligase promoting elongation of ubiquitin chains on proteins.</text>
</comment>
<dbReference type="EMBL" id="VJMI01010112">
    <property type="protein sequence ID" value="KAF0756896.1"/>
    <property type="molecule type" value="Genomic_DNA"/>
</dbReference>
<comment type="caution">
    <text evidence="13">The sequence shown here is derived from an EMBL/GenBank/DDBJ whole genome shotgun (WGS) entry which is preliminary data.</text>
</comment>
<dbReference type="Proteomes" id="UP000469452">
    <property type="component" value="Unassembled WGS sequence"/>
</dbReference>
<dbReference type="InterPro" id="IPR029000">
    <property type="entry name" value="Cyclophilin-like_dom_sf"/>
</dbReference>
<comment type="catalytic activity">
    <reaction evidence="2">
        <text>[protein]-peptidylproline (omega=180) = [protein]-peptidylproline (omega=0)</text>
        <dbReference type="Rhea" id="RHEA:16237"/>
        <dbReference type="Rhea" id="RHEA-COMP:10747"/>
        <dbReference type="Rhea" id="RHEA-COMP:10748"/>
        <dbReference type="ChEBI" id="CHEBI:83833"/>
        <dbReference type="ChEBI" id="CHEBI:83834"/>
        <dbReference type="EC" id="5.2.1.8"/>
    </reaction>
</comment>
<dbReference type="Pfam" id="PF04641">
    <property type="entry name" value="Rtf2"/>
    <property type="match status" value="1"/>
</dbReference>
<proteinExistence type="inferred from homology"/>
<dbReference type="SUPFAM" id="SSF50891">
    <property type="entry name" value="Cyclophilin-like"/>
    <property type="match status" value="1"/>
</dbReference>
<keyword evidence="8" id="KW-0697">Rotamase</keyword>
<dbReference type="Gene3D" id="2.40.100.10">
    <property type="entry name" value="Cyclophilin-like"/>
    <property type="match status" value="1"/>
</dbReference>